<dbReference type="EMBL" id="CP010525">
    <property type="protein sequence ID" value="AJO20857.1"/>
    <property type="molecule type" value="Genomic_DNA"/>
</dbReference>
<gene>
    <name evidence="1" type="ORF">SB48_HM08orf00090</name>
</gene>
<reference evidence="2" key="1">
    <citation type="submission" date="2015-01" db="EMBL/GenBank/DDBJ databases">
        <title>Comparative genome analysis of Bacillus coagulans HM-08, Clostridium butyricum HM-68, Bacillus subtilis HM-66 and Bacillus paralicheniformis BL-09.</title>
        <authorList>
            <person name="Zhang H."/>
        </authorList>
    </citation>
    <scope>NUCLEOTIDE SEQUENCE [LARGE SCALE GENOMIC DNA]</scope>
    <source>
        <strain evidence="2">HM-08</strain>
    </source>
</reference>
<protein>
    <submittedName>
        <fullName evidence="1">Uncharacterized protein</fullName>
    </submittedName>
</protein>
<evidence type="ECO:0000313" key="1">
    <source>
        <dbReference type="EMBL" id="AJO20857.1"/>
    </source>
</evidence>
<keyword evidence="2" id="KW-1185">Reference proteome</keyword>
<sequence length="46" mass="5387">MFKSPKVLLTGMLLFVFVLVNVHSIKGKATWLFLYFLFTQFYGLNL</sequence>
<proteinExistence type="predicted"/>
<dbReference type="AlphaFoldDB" id="A0AAN0T1N6"/>
<organism evidence="1 2">
    <name type="scientific">Heyndrickxia coagulans</name>
    <name type="common">Weizmannia coagulans</name>
    <dbReference type="NCBI Taxonomy" id="1398"/>
    <lineage>
        <taxon>Bacteria</taxon>
        <taxon>Bacillati</taxon>
        <taxon>Bacillota</taxon>
        <taxon>Bacilli</taxon>
        <taxon>Bacillales</taxon>
        <taxon>Bacillaceae</taxon>
        <taxon>Heyndrickxia</taxon>
    </lineage>
</organism>
<evidence type="ECO:0000313" key="2">
    <source>
        <dbReference type="Proteomes" id="UP000032024"/>
    </source>
</evidence>
<accession>A0AAN0T1N6</accession>
<name>A0AAN0T1N6_HEYCO</name>
<dbReference type="Proteomes" id="UP000032024">
    <property type="component" value="Chromosome"/>
</dbReference>